<dbReference type="PROSITE" id="PS51387">
    <property type="entry name" value="FAD_PCMH"/>
    <property type="match status" value="1"/>
</dbReference>
<evidence type="ECO:0000256" key="4">
    <source>
        <dbReference type="ARBA" id="ARBA00022827"/>
    </source>
</evidence>
<evidence type="ECO:0000256" key="5">
    <source>
        <dbReference type="ARBA" id="ARBA00023002"/>
    </source>
</evidence>
<dbReference type="PROSITE" id="PS51318">
    <property type="entry name" value="TAT"/>
    <property type="match status" value="1"/>
</dbReference>
<evidence type="ECO:0000313" key="7">
    <source>
        <dbReference type="EMBL" id="MCP2270936.1"/>
    </source>
</evidence>
<dbReference type="SUPFAM" id="SSF56176">
    <property type="entry name" value="FAD-binding/transporter-associated domain-like"/>
    <property type="match status" value="1"/>
</dbReference>
<dbReference type="Pfam" id="PF01565">
    <property type="entry name" value="FAD_binding_4"/>
    <property type="match status" value="1"/>
</dbReference>
<comment type="similarity">
    <text evidence="2">Belongs to the oxygen-dependent FAD-linked oxidoreductase family.</text>
</comment>
<dbReference type="InterPro" id="IPR006311">
    <property type="entry name" value="TAT_signal"/>
</dbReference>
<evidence type="ECO:0000259" key="6">
    <source>
        <dbReference type="PROSITE" id="PS51387"/>
    </source>
</evidence>
<evidence type="ECO:0000313" key="8">
    <source>
        <dbReference type="Proteomes" id="UP001205185"/>
    </source>
</evidence>
<protein>
    <submittedName>
        <fullName evidence="7">FAD/FMN-containing dehydrogenase</fullName>
    </submittedName>
</protein>
<dbReference type="Pfam" id="PF08031">
    <property type="entry name" value="BBE"/>
    <property type="match status" value="1"/>
</dbReference>
<organism evidence="7 8">
    <name type="scientific">Actinokineospora diospyrosa</name>
    <dbReference type="NCBI Taxonomy" id="103728"/>
    <lineage>
        <taxon>Bacteria</taxon>
        <taxon>Bacillati</taxon>
        <taxon>Actinomycetota</taxon>
        <taxon>Actinomycetes</taxon>
        <taxon>Pseudonocardiales</taxon>
        <taxon>Pseudonocardiaceae</taxon>
        <taxon>Actinokineospora</taxon>
    </lineage>
</organism>
<gene>
    <name evidence="7" type="ORF">LV75_003448</name>
</gene>
<dbReference type="PANTHER" id="PTHR42973">
    <property type="entry name" value="BINDING OXIDOREDUCTASE, PUTATIVE (AFU_ORTHOLOGUE AFUA_1G17690)-RELATED"/>
    <property type="match status" value="1"/>
</dbReference>
<dbReference type="InterPro" id="IPR016169">
    <property type="entry name" value="FAD-bd_PCMH_sub2"/>
</dbReference>
<dbReference type="InterPro" id="IPR036318">
    <property type="entry name" value="FAD-bd_PCMH-like_sf"/>
</dbReference>
<accession>A0ABT1IEG6</accession>
<sequence>MPSRRDFLRLGVGTGAIAAVGTIGSIPSAAAPAGGRGTNWDALRRALAGSLVLPADAGYDFARQLAVQEYDAVRPKAVAYCTSARDVQTVIKFAQDNGLPAVPRSGGHSFGGYSTSSGIVLDVSRLNRIEVGGSTVRIGPGSQQVDVLNALAPRGLSMVGGTCATVCAGGFIQGGGIGFQTRKYGLAVDRLVSATVVLANGRHVRASATENPDLFWALRGNGGGNYGVITDYEVAPTDVRHMVNFNIVFDWEHAQRVIKAFQPWAYESSNDLAASATIINEDAGSGNPPIVAIGGAWHGTVAEIDRLLDQLVADAGVEPVFRAAQEKSYFDAMMEWYGCAESTVEQCHRIGYSPEAQLSRMPYNRMRNRMFAGYVPESNIDRMLAALVADGRAGQTRLIYLDTFGGKANEPARTATAFVHRTTKILAGFVCGLNNPNTTTEDTQAATAWLAAAFPTLEPGSQGESYQNFFDPALPDWRRSYYAENYDRLTRIKRKYDPHQFFRFARSIG</sequence>
<dbReference type="InterPro" id="IPR016166">
    <property type="entry name" value="FAD-bd_PCMH"/>
</dbReference>
<keyword evidence="5" id="KW-0560">Oxidoreductase</keyword>
<reference evidence="7 8" key="1">
    <citation type="submission" date="2022-06" db="EMBL/GenBank/DDBJ databases">
        <title>Genomic Encyclopedia of Archaeal and Bacterial Type Strains, Phase II (KMG-II): from individual species to whole genera.</title>
        <authorList>
            <person name="Goeker M."/>
        </authorList>
    </citation>
    <scope>NUCLEOTIDE SEQUENCE [LARGE SCALE GENOMIC DNA]</scope>
    <source>
        <strain evidence="7 8">DSM 44255</strain>
    </source>
</reference>
<evidence type="ECO:0000256" key="1">
    <source>
        <dbReference type="ARBA" id="ARBA00001974"/>
    </source>
</evidence>
<dbReference type="RefSeq" id="WP_253887896.1">
    <property type="nucleotide sequence ID" value="NZ_BAAAVB010000013.1"/>
</dbReference>
<dbReference type="InterPro" id="IPR006094">
    <property type="entry name" value="Oxid_FAD_bind_N"/>
</dbReference>
<dbReference type="PANTHER" id="PTHR42973:SF39">
    <property type="entry name" value="FAD-BINDING PCMH-TYPE DOMAIN-CONTAINING PROTEIN"/>
    <property type="match status" value="1"/>
</dbReference>
<feature type="domain" description="FAD-binding PCMH-type" evidence="6">
    <location>
        <begin position="70"/>
        <end position="239"/>
    </location>
</feature>
<proteinExistence type="inferred from homology"/>
<evidence type="ECO:0000256" key="2">
    <source>
        <dbReference type="ARBA" id="ARBA00005466"/>
    </source>
</evidence>
<keyword evidence="8" id="KW-1185">Reference proteome</keyword>
<dbReference type="Gene3D" id="3.30.465.10">
    <property type="match status" value="1"/>
</dbReference>
<dbReference type="Gene3D" id="3.40.462.20">
    <property type="match status" value="1"/>
</dbReference>
<keyword evidence="4" id="KW-0274">FAD</keyword>
<comment type="caution">
    <text evidence="7">The sequence shown here is derived from an EMBL/GenBank/DDBJ whole genome shotgun (WGS) entry which is preliminary data.</text>
</comment>
<evidence type="ECO:0000256" key="3">
    <source>
        <dbReference type="ARBA" id="ARBA00022630"/>
    </source>
</evidence>
<keyword evidence="3" id="KW-0285">Flavoprotein</keyword>
<dbReference type="InterPro" id="IPR050416">
    <property type="entry name" value="FAD-linked_Oxidoreductase"/>
</dbReference>
<dbReference type="EMBL" id="JAMTCO010000008">
    <property type="protein sequence ID" value="MCP2270936.1"/>
    <property type="molecule type" value="Genomic_DNA"/>
</dbReference>
<dbReference type="InterPro" id="IPR012951">
    <property type="entry name" value="BBE"/>
</dbReference>
<dbReference type="Proteomes" id="UP001205185">
    <property type="component" value="Unassembled WGS sequence"/>
</dbReference>
<name>A0ABT1IEG6_9PSEU</name>
<comment type="cofactor">
    <cofactor evidence="1">
        <name>FAD</name>
        <dbReference type="ChEBI" id="CHEBI:57692"/>
    </cofactor>
</comment>